<dbReference type="InterPro" id="IPR005135">
    <property type="entry name" value="Endo/exonuclease/phosphatase"/>
</dbReference>
<dbReference type="EMBL" id="JABSTU010000005">
    <property type="protein sequence ID" value="KAH8029948.1"/>
    <property type="molecule type" value="Genomic_DNA"/>
</dbReference>
<reference evidence="2" key="1">
    <citation type="journal article" date="2020" name="Cell">
        <title>Large-Scale Comparative Analyses of Tick Genomes Elucidate Their Genetic Diversity and Vector Capacities.</title>
        <authorList>
            <consortium name="Tick Genome and Microbiome Consortium (TIGMIC)"/>
            <person name="Jia N."/>
            <person name="Wang J."/>
            <person name="Shi W."/>
            <person name="Du L."/>
            <person name="Sun Y."/>
            <person name="Zhan W."/>
            <person name="Jiang J.F."/>
            <person name="Wang Q."/>
            <person name="Zhang B."/>
            <person name="Ji P."/>
            <person name="Bell-Sakyi L."/>
            <person name="Cui X.M."/>
            <person name="Yuan T.T."/>
            <person name="Jiang B.G."/>
            <person name="Yang W.F."/>
            <person name="Lam T.T."/>
            <person name="Chang Q.C."/>
            <person name="Ding S.J."/>
            <person name="Wang X.J."/>
            <person name="Zhu J.G."/>
            <person name="Ruan X.D."/>
            <person name="Zhao L."/>
            <person name="Wei J.T."/>
            <person name="Ye R.Z."/>
            <person name="Que T.C."/>
            <person name="Du C.H."/>
            <person name="Zhou Y.H."/>
            <person name="Cheng J.X."/>
            <person name="Dai P.F."/>
            <person name="Guo W.B."/>
            <person name="Han X.H."/>
            <person name="Huang E.J."/>
            <person name="Li L.F."/>
            <person name="Wei W."/>
            <person name="Gao Y.C."/>
            <person name="Liu J.Z."/>
            <person name="Shao H.Z."/>
            <person name="Wang X."/>
            <person name="Wang C.C."/>
            <person name="Yang T.C."/>
            <person name="Huo Q.B."/>
            <person name="Li W."/>
            <person name="Chen H.Y."/>
            <person name="Chen S.E."/>
            <person name="Zhou L.G."/>
            <person name="Ni X.B."/>
            <person name="Tian J.H."/>
            <person name="Sheng Y."/>
            <person name="Liu T."/>
            <person name="Pan Y.S."/>
            <person name="Xia L.Y."/>
            <person name="Li J."/>
            <person name="Zhao F."/>
            <person name="Cao W.C."/>
        </authorList>
    </citation>
    <scope>NUCLEOTIDE SEQUENCE</scope>
    <source>
        <strain evidence="2">Rmic-2018</strain>
    </source>
</reference>
<gene>
    <name evidence="2" type="ORF">HPB51_005966</name>
</gene>
<dbReference type="Proteomes" id="UP000821866">
    <property type="component" value="Chromosome 3"/>
</dbReference>
<dbReference type="InterPro" id="IPR036691">
    <property type="entry name" value="Endo/exonu/phosph_ase_sf"/>
</dbReference>
<keyword evidence="3" id="KW-1185">Reference proteome</keyword>
<evidence type="ECO:0000259" key="1">
    <source>
        <dbReference type="Pfam" id="PF14529"/>
    </source>
</evidence>
<dbReference type="GO" id="GO:0003824">
    <property type="term" value="F:catalytic activity"/>
    <property type="evidence" value="ECO:0007669"/>
    <property type="project" value="InterPro"/>
</dbReference>
<protein>
    <recommendedName>
        <fullName evidence="1">Endonuclease/exonuclease/phosphatase domain-containing protein</fullName>
    </recommendedName>
</protein>
<comment type="caution">
    <text evidence="2">The sequence shown here is derived from an EMBL/GenBank/DDBJ whole genome shotgun (WGS) entry which is preliminary data.</text>
</comment>
<dbReference type="AlphaFoldDB" id="A0A9J6E6J7"/>
<dbReference type="Pfam" id="PF14529">
    <property type="entry name" value="Exo_endo_phos_2"/>
    <property type="match status" value="1"/>
</dbReference>
<evidence type="ECO:0000313" key="3">
    <source>
        <dbReference type="Proteomes" id="UP000821866"/>
    </source>
</evidence>
<feature type="domain" description="Endonuclease/exonuclease/phosphatase" evidence="1">
    <location>
        <begin position="5"/>
        <end position="57"/>
    </location>
</feature>
<evidence type="ECO:0000313" key="2">
    <source>
        <dbReference type="EMBL" id="KAH8029948.1"/>
    </source>
</evidence>
<sequence>MVKTASKPLLICGYFNAPHTHWGYGNASHKGRRLAEVVDDLGLTLLNEPMSHTRIRQGVCRHTTRTSRWALTRTRDTEKVDPIKDIRSWCKKILADVEKTTKEIEWTEWWEEEGPGGERTEAPDPTRKDSCLVHLILAEKLIQREVGQAEI</sequence>
<proteinExistence type="predicted"/>
<dbReference type="Gene3D" id="3.60.10.10">
    <property type="entry name" value="Endonuclease/exonuclease/phosphatase"/>
    <property type="match status" value="1"/>
</dbReference>
<organism evidence="2 3">
    <name type="scientific">Rhipicephalus microplus</name>
    <name type="common">Cattle tick</name>
    <name type="synonym">Boophilus microplus</name>
    <dbReference type="NCBI Taxonomy" id="6941"/>
    <lineage>
        <taxon>Eukaryota</taxon>
        <taxon>Metazoa</taxon>
        <taxon>Ecdysozoa</taxon>
        <taxon>Arthropoda</taxon>
        <taxon>Chelicerata</taxon>
        <taxon>Arachnida</taxon>
        <taxon>Acari</taxon>
        <taxon>Parasitiformes</taxon>
        <taxon>Ixodida</taxon>
        <taxon>Ixodoidea</taxon>
        <taxon>Ixodidae</taxon>
        <taxon>Rhipicephalinae</taxon>
        <taxon>Rhipicephalus</taxon>
        <taxon>Boophilus</taxon>
    </lineage>
</organism>
<dbReference type="SUPFAM" id="SSF56219">
    <property type="entry name" value="DNase I-like"/>
    <property type="match status" value="1"/>
</dbReference>
<reference evidence="2" key="2">
    <citation type="submission" date="2021-09" db="EMBL/GenBank/DDBJ databases">
        <authorList>
            <person name="Jia N."/>
            <person name="Wang J."/>
            <person name="Shi W."/>
            <person name="Du L."/>
            <person name="Sun Y."/>
            <person name="Zhan W."/>
            <person name="Jiang J."/>
            <person name="Wang Q."/>
            <person name="Zhang B."/>
            <person name="Ji P."/>
            <person name="Sakyi L.B."/>
            <person name="Cui X."/>
            <person name="Yuan T."/>
            <person name="Jiang B."/>
            <person name="Yang W."/>
            <person name="Lam T.T.-Y."/>
            <person name="Chang Q."/>
            <person name="Ding S."/>
            <person name="Wang X."/>
            <person name="Zhu J."/>
            <person name="Ruan X."/>
            <person name="Zhao L."/>
            <person name="Wei J."/>
            <person name="Que T."/>
            <person name="Du C."/>
            <person name="Cheng J."/>
            <person name="Dai P."/>
            <person name="Han X."/>
            <person name="Huang E."/>
            <person name="Gao Y."/>
            <person name="Liu J."/>
            <person name="Shao H."/>
            <person name="Ye R."/>
            <person name="Li L."/>
            <person name="Wei W."/>
            <person name="Wang X."/>
            <person name="Wang C."/>
            <person name="Huo Q."/>
            <person name="Li W."/>
            <person name="Guo W."/>
            <person name="Chen H."/>
            <person name="Chen S."/>
            <person name="Zhou L."/>
            <person name="Zhou L."/>
            <person name="Ni X."/>
            <person name="Tian J."/>
            <person name="Zhou Y."/>
            <person name="Sheng Y."/>
            <person name="Liu T."/>
            <person name="Pan Y."/>
            <person name="Xia L."/>
            <person name="Li J."/>
            <person name="Zhao F."/>
            <person name="Cao W."/>
        </authorList>
    </citation>
    <scope>NUCLEOTIDE SEQUENCE</scope>
    <source>
        <strain evidence="2">Rmic-2018</strain>
        <tissue evidence="2">Larvae</tissue>
    </source>
</reference>
<name>A0A9J6E6J7_RHIMP</name>
<accession>A0A9J6E6J7</accession>